<feature type="compositionally biased region" description="Polar residues" evidence="1">
    <location>
        <begin position="22"/>
        <end position="40"/>
    </location>
</feature>
<feature type="compositionally biased region" description="Polar residues" evidence="1">
    <location>
        <begin position="354"/>
        <end position="367"/>
    </location>
</feature>
<organism evidence="2 3">
    <name type="scientific">Chlorella vulgaris</name>
    <name type="common">Green alga</name>
    <dbReference type="NCBI Taxonomy" id="3077"/>
    <lineage>
        <taxon>Eukaryota</taxon>
        <taxon>Viridiplantae</taxon>
        <taxon>Chlorophyta</taxon>
        <taxon>core chlorophytes</taxon>
        <taxon>Trebouxiophyceae</taxon>
        <taxon>Chlorellales</taxon>
        <taxon>Chlorellaceae</taxon>
        <taxon>Chlorella clade</taxon>
        <taxon>Chlorella</taxon>
    </lineage>
</organism>
<evidence type="ECO:0000256" key="1">
    <source>
        <dbReference type="SAM" id="MobiDB-lite"/>
    </source>
</evidence>
<reference evidence="2" key="2">
    <citation type="submission" date="2020-11" db="EMBL/GenBank/DDBJ databases">
        <authorList>
            <person name="Cecchin M."/>
            <person name="Marcolungo L."/>
            <person name="Rossato M."/>
            <person name="Girolomoni L."/>
            <person name="Cosentino E."/>
            <person name="Cuine S."/>
            <person name="Li-Beisson Y."/>
            <person name="Delledonne M."/>
            <person name="Ballottari M."/>
        </authorList>
    </citation>
    <scope>NUCLEOTIDE SEQUENCE</scope>
    <source>
        <strain evidence="2">211/11P</strain>
        <tissue evidence="2">Whole cell</tissue>
    </source>
</reference>
<feature type="compositionally biased region" description="Low complexity" evidence="1">
    <location>
        <begin position="139"/>
        <end position="148"/>
    </location>
</feature>
<comment type="caution">
    <text evidence="2">The sequence shown here is derived from an EMBL/GenBank/DDBJ whole genome shotgun (WGS) entry which is preliminary data.</text>
</comment>
<feature type="region of interest" description="Disordered" evidence="1">
    <location>
        <begin position="354"/>
        <end position="375"/>
    </location>
</feature>
<name>A0A9D4TJP8_CHLVU</name>
<evidence type="ECO:0000313" key="3">
    <source>
        <dbReference type="Proteomes" id="UP001055712"/>
    </source>
</evidence>
<dbReference type="Proteomes" id="UP001055712">
    <property type="component" value="Unassembled WGS sequence"/>
</dbReference>
<feature type="compositionally biased region" description="Basic and acidic residues" evidence="1">
    <location>
        <begin position="73"/>
        <end position="87"/>
    </location>
</feature>
<feature type="region of interest" description="Disordered" evidence="1">
    <location>
        <begin position="1"/>
        <end position="164"/>
    </location>
</feature>
<feature type="region of interest" description="Disordered" evidence="1">
    <location>
        <begin position="179"/>
        <end position="237"/>
    </location>
</feature>
<evidence type="ECO:0000313" key="2">
    <source>
        <dbReference type="EMBL" id="KAI3427313.1"/>
    </source>
</evidence>
<protein>
    <submittedName>
        <fullName evidence="2">Uncharacterized protein</fullName>
    </submittedName>
</protein>
<keyword evidence="3" id="KW-1185">Reference proteome</keyword>
<dbReference type="AlphaFoldDB" id="A0A9D4TJP8"/>
<sequence>MAAINAPGPEQTCGPLPAFSKLQLQRNSNTGPANSRSSGQVAPLPPPASPLRPHPNALKALTKQDLAAYAQQKKLERQQRREEEAARLRASKLAALTDSGTLPHAQPAVRVATSRGVAHPEVAATAGSVRGSSKATLPSRHSSSGSASHNGPTIRHGKEQPSCVSSAVVPVPLAAHPHGNPVAAAGLPPTKPAAQNRETGAPGQASRSSKWSPRKQPQAGRPGQVSSSALEVPRPSPVLSATGTGWAAAVGLQGPCSGTPGRPVRQLLPGLSATATAAAAVHASQQTLAAQPARAVAAAVVCDEEAVCGREAGEVEARRMQQLVDWGALLVQAAATEAAERVLLGPAARQHSQGSTAAFFQRPSSPGQHPPHGLSAPPAAVLSGVTQAVAALATQRQLKQQLAGLAADGGGASWQQVLGCEAAADLQAQGLLAHWGLHAACEAQRTVHVRGVHI</sequence>
<accession>A0A9D4TJP8</accession>
<reference evidence="2" key="1">
    <citation type="journal article" date="2019" name="Plant J.">
        <title>Chlorella vulgaris genome assembly and annotation reveals the molecular basis for metabolic acclimation to high light conditions.</title>
        <authorList>
            <person name="Cecchin M."/>
            <person name="Marcolungo L."/>
            <person name="Rossato M."/>
            <person name="Girolomoni L."/>
            <person name="Cosentino E."/>
            <person name="Cuine S."/>
            <person name="Li-Beisson Y."/>
            <person name="Delledonne M."/>
            <person name="Ballottari M."/>
        </authorList>
    </citation>
    <scope>NUCLEOTIDE SEQUENCE</scope>
    <source>
        <strain evidence="2">211/11P</strain>
    </source>
</reference>
<feature type="compositionally biased region" description="Pro residues" evidence="1">
    <location>
        <begin position="43"/>
        <end position="53"/>
    </location>
</feature>
<proteinExistence type="predicted"/>
<gene>
    <name evidence="2" type="ORF">D9Q98_010230</name>
</gene>
<dbReference type="EMBL" id="SIDB01000010">
    <property type="protein sequence ID" value="KAI3427313.1"/>
    <property type="molecule type" value="Genomic_DNA"/>
</dbReference>